<accession>A0A3A9KDV4</accession>
<evidence type="ECO:0008006" key="3">
    <source>
        <dbReference type="Google" id="ProtNLM"/>
    </source>
</evidence>
<name>A0A3A9KDV4_9BACI</name>
<dbReference type="Gene3D" id="3.30.1330.30">
    <property type="match status" value="1"/>
</dbReference>
<reference evidence="1 2" key="1">
    <citation type="submission" date="2017-10" db="EMBL/GenBank/DDBJ databases">
        <title>Bacillus sp. nov., a halophilic bacterium isolated from a Keqin Lake.</title>
        <authorList>
            <person name="Wang H."/>
        </authorList>
    </citation>
    <scope>NUCLEOTIDE SEQUENCE [LARGE SCALE GENOMIC DNA]</scope>
    <source>
        <strain evidence="1 2">KCTC 13187</strain>
    </source>
</reference>
<dbReference type="InterPro" id="IPR012543">
    <property type="entry name" value="DUF1694"/>
</dbReference>
<dbReference type="InterPro" id="IPR029064">
    <property type="entry name" value="Ribosomal_eL30-like_sf"/>
</dbReference>
<comment type="caution">
    <text evidence="1">The sequence shown here is derived from an EMBL/GenBank/DDBJ whole genome shotgun (WGS) entry which is preliminary data.</text>
</comment>
<evidence type="ECO:0000313" key="1">
    <source>
        <dbReference type="EMBL" id="RKL68732.1"/>
    </source>
</evidence>
<sequence>MANDKLDEILKQGIYGKPEIRPEERKLFLTTIAERIYLYLTHSQVRHQGFYPEAEKIMKEKKNAHLYLNGRLSYQFYSNYIQLANKHSIPFTIINDGHDTPVGIVLAADHAINQESNMFIDDELYQDDMK</sequence>
<dbReference type="Pfam" id="PF07997">
    <property type="entry name" value="DUF1694"/>
    <property type="match status" value="1"/>
</dbReference>
<gene>
    <name evidence="1" type="ORF">CR203_01395</name>
</gene>
<evidence type="ECO:0000313" key="2">
    <source>
        <dbReference type="Proteomes" id="UP000281498"/>
    </source>
</evidence>
<dbReference type="OrthoDB" id="95278at2"/>
<proteinExistence type="predicted"/>
<organism evidence="1 2">
    <name type="scientific">Salipaludibacillus neizhouensis</name>
    <dbReference type="NCBI Taxonomy" id="885475"/>
    <lineage>
        <taxon>Bacteria</taxon>
        <taxon>Bacillati</taxon>
        <taxon>Bacillota</taxon>
        <taxon>Bacilli</taxon>
        <taxon>Bacillales</taxon>
        <taxon>Bacillaceae</taxon>
    </lineage>
</organism>
<dbReference type="SUPFAM" id="SSF160515">
    <property type="entry name" value="YueI-like"/>
    <property type="match status" value="1"/>
</dbReference>
<dbReference type="Proteomes" id="UP000281498">
    <property type="component" value="Unassembled WGS sequence"/>
</dbReference>
<dbReference type="AlphaFoldDB" id="A0A3A9KDV4"/>
<dbReference type="EMBL" id="PDOE01000001">
    <property type="protein sequence ID" value="RKL68732.1"/>
    <property type="molecule type" value="Genomic_DNA"/>
</dbReference>
<dbReference type="RefSeq" id="WP_110936628.1">
    <property type="nucleotide sequence ID" value="NZ_KZ614146.1"/>
</dbReference>
<keyword evidence="2" id="KW-1185">Reference proteome</keyword>
<dbReference type="PIRSF" id="PIRSF034303">
    <property type="entry name" value="DUF1694"/>
    <property type="match status" value="1"/>
</dbReference>
<protein>
    <recommendedName>
        <fullName evidence="3">DUF1694 domain-containing protein</fullName>
    </recommendedName>
</protein>